<evidence type="ECO:0000313" key="2">
    <source>
        <dbReference type="EMBL" id="PIC55304.1"/>
    </source>
</evidence>
<dbReference type="Proteomes" id="UP000230233">
    <property type="component" value="Chromosome I"/>
</dbReference>
<reference evidence="3" key="1">
    <citation type="submission" date="2017-10" db="EMBL/GenBank/DDBJ databases">
        <title>Rapid genome shrinkage in a self-fertile nematode reveals novel sperm competition proteins.</title>
        <authorList>
            <person name="Yin D."/>
            <person name="Schwarz E.M."/>
            <person name="Thomas C.G."/>
            <person name="Felde R.L."/>
            <person name="Korf I.F."/>
            <person name="Cutter A.D."/>
            <person name="Schartner C.M."/>
            <person name="Ralston E.J."/>
            <person name="Meyer B.J."/>
            <person name="Haag E.S."/>
        </authorList>
    </citation>
    <scope>NUCLEOTIDE SEQUENCE [LARGE SCALE GENOMIC DNA]</scope>
    <source>
        <strain evidence="3">JU1422</strain>
    </source>
</reference>
<dbReference type="AlphaFoldDB" id="A0A2G5VU35"/>
<gene>
    <name evidence="2" type="primary">Cnig_chr_I.g637</name>
    <name evidence="2" type="ORF">B9Z55_000637</name>
</gene>
<evidence type="ECO:0000256" key="1">
    <source>
        <dbReference type="SAM" id="Phobius"/>
    </source>
</evidence>
<proteinExistence type="predicted"/>
<organism evidence="2 3">
    <name type="scientific">Caenorhabditis nigoni</name>
    <dbReference type="NCBI Taxonomy" id="1611254"/>
    <lineage>
        <taxon>Eukaryota</taxon>
        <taxon>Metazoa</taxon>
        <taxon>Ecdysozoa</taxon>
        <taxon>Nematoda</taxon>
        <taxon>Chromadorea</taxon>
        <taxon>Rhabditida</taxon>
        <taxon>Rhabditina</taxon>
        <taxon>Rhabditomorpha</taxon>
        <taxon>Rhabditoidea</taxon>
        <taxon>Rhabditidae</taxon>
        <taxon>Peloderinae</taxon>
        <taxon>Caenorhabditis</taxon>
    </lineage>
</organism>
<accession>A0A2G5VU35</accession>
<comment type="caution">
    <text evidence="2">The sequence shown here is derived from an EMBL/GenBank/DDBJ whole genome shotgun (WGS) entry which is preliminary data.</text>
</comment>
<sequence>MSLPDLNRFHTKILIVPSLVIFYVTVWIVCRRKMAKMKFNRDQPIRWKALAALCALVFTGNTILWQNYHEKMISTPICVYFSFLFPALVLATQVFSTPTIYWIQEKDWNLPHQLIIKPIIFLITLKILHDIFPSPVDCPVSDTQKMCKEIYEILNFVRFAMEFLSFYHLQELCSIWRATQLEVVFRGEKISELSWVNGVWKEIKPKKRKF</sequence>
<keyword evidence="1" id="KW-0472">Membrane</keyword>
<keyword evidence="1" id="KW-0812">Transmembrane</keyword>
<keyword evidence="1" id="KW-1133">Transmembrane helix</keyword>
<protein>
    <submittedName>
        <fullName evidence="2">Uncharacterized protein</fullName>
    </submittedName>
</protein>
<feature type="transmembrane region" description="Helical" evidence="1">
    <location>
        <begin position="12"/>
        <end position="30"/>
    </location>
</feature>
<feature type="transmembrane region" description="Helical" evidence="1">
    <location>
        <begin position="50"/>
        <end position="68"/>
    </location>
</feature>
<dbReference type="EMBL" id="PDUG01000001">
    <property type="protein sequence ID" value="PIC55304.1"/>
    <property type="molecule type" value="Genomic_DNA"/>
</dbReference>
<evidence type="ECO:0000313" key="3">
    <source>
        <dbReference type="Proteomes" id="UP000230233"/>
    </source>
</evidence>
<name>A0A2G5VU35_9PELO</name>
<keyword evidence="3" id="KW-1185">Reference proteome</keyword>
<feature type="transmembrane region" description="Helical" evidence="1">
    <location>
        <begin position="80"/>
        <end position="102"/>
    </location>
</feature>